<comment type="function">
    <text evidence="4">Involved in the maturation of [NiFe] hydrogenases. Required for nickel insertion into the metal center of the hydrogenase.</text>
</comment>
<dbReference type="OrthoDB" id="288014at2"/>
<dbReference type="STRING" id="1150469.RSPPHO_00269"/>
<accession>H6SN19</accession>
<dbReference type="Proteomes" id="UP000033220">
    <property type="component" value="Chromosome DSM 122"/>
</dbReference>
<dbReference type="Gene3D" id="3.30.2320.80">
    <property type="match status" value="1"/>
</dbReference>
<reference evidence="5 6" key="1">
    <citation type="submission" date="2012-02" db="EMBL/GenBank/DDBJ databases">
        <title>Shotgun genome sequence of Phaeospirillum photometricum DSM 122.</title>
        <authorList>
            <person name="Duquesne K."/>
            <person name="Sturgis J."/>
        </authorList>
    </citation>
    <scope>NUCLEOTIDE SEQUENCE [LARGE SCALE GENOMIC DNA]</scope>
    <source>
        <strain evidence="6">DSM122</strain>
    </source>
</reference>
<dbReference type="GO" id="GO:0051604">
    <property type="term" value="P:protein maturation"/>
    <property type="evidence" value="ECO:0007669"/>
    <property type="project" value="InterPro"/>
</dbReference>
<dbReference type="PANTHER" id="PTHR34535:SF3">
    <property type="entry name" value="HYDROGENASE MATURATION FACTOR HYPA"/>
    <property type="match status" value="1"/>
</dbReference>
<dbReference type="GO" id="GO:0016151">
    <property type="term" value="F:nickel cation binding"/>
    <property type="evidence" value="ECO:0007669"/>
    <property type="project" value="UniProtKB-UniRule"/>
</dbReference>
<feature type="binding site" evidence="4">
    <location>
        <position position="89"/>
    </location>
    <ligand>
        <name>Zn(2+)</name>
        <dbReference type="ChEBI" id="CHEBI:29105"/>
    </ligand>
</feature>
<evidence type="ECO:0000256" key="1">
    <source>
        <dbReference type="ARBA" id="ARBA00022596"/>
    </source>
</evidence>
<dbReference type="EMBL" id="HE663493">
    <property type="protein sequence ID" value="CCG06895.1"/>
    <property type="molecule type" value="Genomic_DNA"/>
</dbReference>
<dbReference type="eggNOG" id="COG0375">
    <property type="taxonomic scope" value="Bacteria"/>
</dbReference>
<dbReference type="RefSeq" id="WP_014413535.1">
    <property type="nucleotide sequence ID" value="NC_017059.1"/>
</dbReference>
<comment type="similarity">
    <text evidence="4">Belongs to the HypA/HybF family.</text>
</comment>
<dbReference type="Pfam" id="PF01155">
    <property type="entry name" value="HypA"/>
    <property type="match status" value="1"/>
</dbReference>
<evidence type="ECO:0000313" key="6">
    <source>
        <dbReference type="Proteomes" id="UP000033220"/>
    </source>
</evidence>
<dbReference type="HOGENOM" id="CLU_126929_0_0_5"/>
<feature type="binding site" evidence="4">
    <location>
        <position position="92"/>
    </location>
    <ligand>
        <name>Zn(2+)</name>
        <dbReference type="ChEBI" id="CHEBI:29105"/>
    </ligand>
</feature>
<dbReference type="KEGG" id="rpm:RSPPHO_00269"/>
<keyword evidence="3 4" id="KW-0862">Zinc</keyword>
<feature type="binding site" evidence="4">
    <location>
        <position position="2"/>
    </location>
    <ligand>
        <name>Ni(2+)</name>
        <dbReference type="ChEBI" id="CHEBI:49786"/>
    </ligand>
</feature>
<keyword evidence="2 4" id="KW-0479">Metal-binding</keyword>
<dbReference type="PIRSF" id="PIRSF004761">
    <property type="entry name" value="Hydrgn_mat_HypA"/>
    <property type="match status" value="1"/>
</dbReference>
<protein>
    <recommendedName>
        <fullName evidence="4">Hydrogenase maturation factor HypA</fullName>
    </recommendedName>
</protein>
<name>H6SN19_PARPM</name>
<dbReference type="PATRIC" id="fig|1150469.3.peg.326"/>
<evidence type="ECO:0000256" key="3">
    <source>
        <dbReference type="ARBA" id="ARBA00022833"/>
    </source>
</evidence>
<dbReference type="InterPro" id="IPR000688">
    <property type="entry name" value="HypA/HybF"/>
</dbReference>
<keyword evidence="1 4" id="KW-0533">Nickel</keyword>
<feature type="binding site" evidence="4">
    <location>
        <position position="73"/>
    </location>
    <ligand>
        <name>Zn(2+)</name>
        <dbReference type="ChEBI" id="CHEBI:29105"/>
    </ligand>
</feature>
<evidence type="ECO:0000313" key="5">
    <source>
        <dbReference type="EMBL" id="CCG06895.1"/>
    </source>
</evidence>
<evidence type="ECO:0000256" key="2">
    <source>
        <dbReference type="ARBA" id="ARBA00022723"/>
    </source>
</evidence>
<dbReference type="HAMAP" id="MF_00213">
    <property type="entry name" value="HypA_HybF"/>
    <property type="match status" value="1"/>
</dbReference>
<evidence type="ECO:0000256" key="4">
    <source>
        <dbReference type="HAMAP-Rule" id="MF_00213"/>
    </source>
</evidence>
<gene>
    <name evidence="4" type="primary">hypA</name>
    <name evidence="5" type="ORF">RSPPHO_00269</name>
</gene>
<dbReference type="GO" id="GO:0008270">
    <property type="term" value="F:zinc ion binding"/>
    <property type="evidence" value="ECO:0007669"/>
    <property type="project" value="UniProtKB-UniRule"/>
</dbReference>
<dbReference type="AlphaFoldDB" id="H6SN19"/>
<keyword evidence="6" id="KW-1185">Reference proteome</keyword>
<feature type="binding site" evidence="4">
    <location>
        <position position="76"/>
    </location>
    <ligand>
        <name>Zn(2+)</name>
        <dbReference type="ChEBI" id="CHEBI:29105"/>
    </ligand>
</feature>
<organism evidence="5 6">
    <name type="scientific">Pararhodospirillum photometricum DSM 122</name>
    <dbReference type="NCBI Taxonomy" id="1150469"/>
    <lineage>
        <taxon>Bacteria</taxon>
        <taxon>Pseudomonadati</taxon>
        <taxon>Pseudomonadota</taxon>
        <taxon>Alphaproteobacteria</taxon>
        <taxon>Rhodospirillales</taxon>
        <taxon>Rhodospirillaceae</taxon>
        <taxon>Pararhodospirillum</taxon>
    </lineage>
</organism>
<dbReference type="PANTHER" id="PTHR34535">
    <property type="entry name" value="HYDROGENASE MATURATION FACTOR HYPA"/>
    <property type="match status" value="1"/>
</dbReference>
<proteinExistence type="inferred from homology"/>
<sequence>MHELALAQSLIDLIEREALTHGFTRVREVRIALGQLSHVDAEALIFGFTASARGTRAEGAHLSFLAVPGTAWCLGCDQSVPLAKRGDPCPRCGSYQLQVTGGDDLSVKDLEVV</sequence>